<evidence type="ECO:0000256" key="5">
    <source>
        <dbReference type="ARBA" id="ARBA00023237"/>
    </source>
</evidence>
<dbReference type="PROSITE" id="PS51257">
    <property type="entry name" value="PROKAR_LIPOPROTEIN"/>
    <property type="match status" value="1"/>
</dbReference>
<dbReference type="Proteomes" id="UP001266995">
    <property type="component" value="Unassembled WGS sequence"/>
</dbReference>
<keyword evidence="5" id="KW-0998">Cell outer membrane</keyword>
<evidence type="ECO:0000313" key="14">
    <source>
        <dbReference type="Proteomes" id="UP000325055"/>
    </source>
</evidence>
<proteinExistence type="inferred from homology"/>
<gene>
    <name evidence="8" type="ORF">BcellWH2_04048</name>
    <name evidence="10" type="ORF">F2Y81_12615</name>
    <name evidence="9" type="ORF">F2Y86_01395</name>
    <name evidence="11" type="ORF">PZH42_15310</name>
    <name evidence="12" type="ORF">RO785_20485</name>
</gene>
<feature type="signal peptide" evidence="6">
    <location>
        <begin position="1"/>
        <end position="18"/>
    </location>
</feature>
<evidence type="ECO:0000313" key="9">
    <source>
        <dbReference type="EMBL" id="KAA5411401.1"/>
    </source>
</evidence>
<evidence type="ECO:0000313" key="8">
    <source>
        <dbReference type="EMBL" id="ALJ61268.1"/>
    </source>
</evidence>
<dbReference type="InterPro" id="IPR011990">
    <property type="entry name" value="TPR-like_helical_dom_sf"/>
</dbReference>
<dbReference type="EMBL" id="JARFID010000015">
    <property type="protein sequence ID" value="MDE8695478.1"/>
    <property type="molecule type" value="Genomic_DNA"/>
</dbReference>
<dbReference type="EMBL" id="VVYW01000001">
    <property type="protein sequence ID" value="KAA5411401.1"/>
    <property type="molecule type" value="Genomic_DNA"/>
</dbReference>
<dbReference type="Proteomes" id="UP000061809">
    <property type="component" value="Chromosome"/>
</dbReference>
<evidence type="ECO:0000313" key="10">
    <source>
        <dbReference type="EMBL" id="KAA5417956.1"/>
    </source>
</evidence>
<dbReference type="GO" id="GO:0009279">
    <property type="term" value="C:cell outer membrane"/>
    <property type="evidence" value="ECO:0007669"/>
    <property type="project" value="UniProtKB-SubCell"/>
</dbReference>
<dbReference type="RefSeq" id="WP_007212483.1">
    <property type="nucleotide sequence ID" value="NZ_CABMLT010000008.1"/>
</dbReference>
<evidence type="ECO:0000313" key="13">
    <source>
        <dbReference type="Proteomes" id="UP000061809"/>
    </source>
</evidence>
<dbReference type="Proteomes" id="UP001221924">
    <property type="component" value="Unassembled WGS sequence"/>
</dbReference>
<dbReference type="Gene3D" id="1.25.40.390">
    <property type="match status" value="1"/>
</dbReference>
<comment type="subcellular location">
    <subcellularLocation>
        <location evidence="1">Cell outer membrane</location>
    </subcellularLocation>
</comment>
<evidence type="ECO:0000313" key="12">
    <source>
        <dbReference type="EMBL" id="MDT4513354.1"/>
    </source>
</evidence>
<feature type="domain" description="RagB/SusD" evidence="7">
    <location>
        <begin position="383"/>
        <end position="545"/>
    </location>
</feature>
<reference evidence="11" key="3">
    <citation type="submission" date="2023-03" db="EMBL/GenBank/DDBJ databases">
        <title>DFI Biobank Strains.</title>
        <authorList>
            <person name="Mostad J."/>
            <person name="Paddock L."/>
            <person name="Medina S."/>
            <person name="Waligurski E."/>
            <person name="Barat B."/>
            <person name="Smith R."/>
            <person name="Burgo V."/>
            <person name="Metcalfe C."/>
            <person name="Woodson C."/>
            <person name="Sundararajan A."/>
            <person name="Ramaswamy R."/>
            <person name="Lin H."/>
            <person name="Pamer E.G."/>
        </authorList>
    </citation>
    <scope>NUCLEOTIDE SEQUENCE</scope>
    <source>
        <strain evidence="11">DFI.9.5</strain>
    </source>
</reference>
<feature type="chain" id="PRO_5013461328" evidence="6">
    <location>
        <begin position="19"/>
        <end position="709"/>
    </location>
</feature>
<sequence>MKKILNITLAAAFACAMTGCQDFLDTSSPSVVDRDFVFSNEESARGALYYGYETLRANRSVHNVGFFWHPVWGSDIEDSQDIYDEGSAGICEKWYYPGGTGNYNINSGEGTEVFTKLYETISVANSLISSFEALDNFQSIMTGEPNNLSDIYGQAVALRATCYWELCRWYGDVPHALNAGEQAKGLTSRYAIYDYHIRKLREVEPHMYRPGEGSTRADVMNRTYVQGLIGRLCMYNGGYATRRTDLGADFYVDGDGKVLTFDDWSVEKNGAIYGRRSDWKDLYAIAKEYLQAIYMNPGSVVLRTTDPRSTGKNGQEYNNPYQYMFQQMHAADNITLADESIYELPHEYNGGSSRPAYIGRPSSGGDGQAPCVACGQDRIQAHFYYGWFDNNDLRRDASVAVTGSTGGGQELMQSFDRSAWGKGCGPGTNKWDWNRMTAPDTKTYGNSGINFSYMRISDAYLMLAEVCAALGDEGSAKTYLAIVHNRAFPGNNDPNFEKYISDCGSVYNAVLKERALEFSGEGVRRFDIIRTGILPEVAVENRKVMSAIIEGIRQDGYYTFKNGNQIPAYIWTKMVDAKSEYGYRLTSQTPADKQDDPVLFPGWRGQHDDWGSLVPAYAGVTMTNVAIKGLFKYIEPGSAEALALEADGYVQTPWAIDMLKYEDSYAKKLFAGYTDADYAAKNPPIHLLPNIYQVLLNSGITNGYGFKQQ</sequence>
<evidence type="ECO:0000259" key="7">
    <source>
        <dbReference type="Pfam" id="PF07980"/>
    </source>
</evidence>
<reference evidence="12" key="4">
    <citation type="submission" date="2023-08" db="EMBL/GenBank/DDBJ databases">
        <title>Reintroducing virulent viruses to syntetic microbiomes.</title>
        <authorList>
            <person name="Wilde J."/>
            <person name="Boyes R."/>
            <person name="Robinson A.V."/>
            <person name="Daisley B.A."/>
            <person name="Allen-Vercoe E."/>
        </authorList>
    </citation>
    <scope>NUCLEOTIDE SEQUENCE</scope>
    <source>
        <strain evidence="12">225I_12FAA</strain>
    </source>
</reference>
<dbReference type="Proteomes" id="UP000448877">
    <property type="component" value="Unassembled WGS sequence"/>
</dbReference>
<evidence type="ECO:0000256" key="2">
    <source>
        <dbReference type="ARBA" id="ARBA00006275"/>
    </source>
</evidence>
<dbReference type="EMBL" id="VVYV01000019">
    <property type="protein sequence ID" value="KAA5417956.1"/>
    <property type="molecule type" value="Genomic_DNA"/>
</dbReference>
<reference evidence="14 15" key="2">
    <citation type="journal article" date="2019" name="Nat. Med.">
        <title>A library of human gut bacterial isolates paired with longitudinal multiomics data enables mechanistic microbiome research.</title>
        <authorList>
            <person name="Poyet M."/>
            <person name="Groussin M."/>
            <person name="Gibbons S.M."/>
            <person name="Avila-Pacheco J."/>
            <person name="Jiang X."/>
            <person name="Kearney S.M."/>
            <person name="Perrotta A.R."/>
            <person name="Berdy B."/>
            <person name="Zhao S."/>
            <person name="Lieberman T.D."/>
            <person name="Swanson P.K."/>
            <person name="Smith M."/>
            <person name="Roesemann S."/>
            <person name="Alexander J.E."/>
            <person name="Rich S.A."/>
            <person name="Livny J."/>
            <person name="Vlamakis H."/>
            <person name="Clish C."/>
            <person name="Bullock K."/>
            <person name="Deik A."/>
            <person name="Scott J."/>
            <person name="Pierce K.A."/>
            <person name="Xavier R.J."/>
            <person name="Alm E.J."/>
        </authorList>
    </citation>
    <scope>NUCLEOTIDE SEQUENCE [LARGE SCALE GENOMIC DNA]</scope>
    <source>
        <strain evidence="10 15">BIOML-A6</strain>
        <strain evidence="9 14">BIOML-A7</strain>
    </source>
</reference>
<keyword evidence="4" id="KW-0472">Membrane</keyword>
<accession>A0A0P0GMS8</accession>
<dbReference type="EMBL" id="JAVSNH010000001">
    <property type="protein sequence ID" value="MDT4513354.1"/>
    <property type="molecule type" value="Genomic_DNA"/>
</dbReference>
<dbReference type="eggNOG" id="ENOG5033TBX">
    <property type="taxonomic scope" value="Bacteria"/>
</dbReference>
<dbReference type="GeneID" id="66310186"/>
<name>A0A0P0GMS8_9BACE</name>
<dbReference type="SUPFAM" id="SSF48452">
    <property type="entry name" value="TPR-like"/>
    <property type="match status" value="1"/>
</dbReference>
<dbReference type="EMBL" id="CP012801">
    <property type="protein sequence ID" value="ALJ61268.1"/>
    <property type="molecule type" value="Genomic_DNA"/>
</dbReference>
<evidence type="ECO:0000256" key="6">
    <source>
        <dbReference type="SAM" id="SignalP"/>
    </source>
</evidence>
<dbReference type="AlphaFoldDB" id="A0A0P0GMS8"/>
<evidence type="ECO:0000256" key="1">
    <source>
        <dbReference type="ARBA" id="ARBA00004442"/>
    </source>
</evidence>
<protein>
    <submittedName>
        <fullName evidence="9">RagB/SusD family nutrient uptake outer membrane protein</fullName>
    </submittedName>
    <submittedName>
        <fullName evidence="8">SusD family protein</fullName>
    </submittedName>
</protein>
<evidence type="ECO:0000256" key="3">
    <source>
        <dbReference type="ARBA" id="ARBA00022729"/>
    </source>
</evidence>
<dbReference type="Pfam" id="PF07980">
    <property type="entry name" value="SusD_RagB"/>
    <property type="match status" value="1"/>
</dbReference>
<dbReference type="PATRIC" id="fig|246787.4.peg.4188"/>
<dbReference type="STRING" id="246787.BcellWH2_04048"/>
<reference evidence="8 13" key="1">
    <citation type="journal article" date="2015" name="Science">
        <title>Genetic determinants of in vivo fitness and diet responsiveness in multiple human gut Bacteroides.</title>
        <authorList>
            <person name="Wu M."/>
            <person name="McNulty N.P."/>
            <person name="Rodionov D.A."/>
            <person name="Khoroshkin M.S."/>
            <person name="Griffin N.W."/>
            <person name="Cheng J."/>
            <person name="Latreille P."/>
            <person name="Kerstetter R.A."/>
            <person name="Terrapon N."/>
            <person name="Henrissat B."/>
            <person name="Osterman A.L."/>
            <person name="Gordon J.I."/>
        </authorList>
    </citation>
    <scope>NUCLEOTIDE SEQUENCE [LARGE SCALE GENOMIC DNA]</scope>
    <source>
        <strain evidence="8 13">WH2</strain>
    </source>
</reference>
<keyword evidence="3 6" id="KW-0732">Signal</keyword>
<dbReference type="Proteomes" id="UP000325055">
    <property type="component" value="Unassembled WGS sequence"/>
</dbReference>
<dbReference type="KEGG" id="bcel:BcellWH2_04048"/>
<evidence type="ECO:0000256" key="4">
    <source>
        <dbReference type="ARBA" id="ARBA00023136"/>
    </source>
</evidence>
<evidence type="ECO:0000313" key="15">
    <source>
        <dbReference type="Proteomes" id="UP000448877"/>
    </source>
</evidence>
<evidence type="ECO:0000313" key="11">
    <source>
        <dbReference type="EMBL" id="MDE8695478.1"/>
    </source>
</evidence>
<comment type="similarity">
    <text evidence="2">Belongs to the SusD family.</text>
</comment>
<dbReference type="InterPro" id="IPR012944">
    <property type="entry name" value="SusD_RagB_dom"/>
</dbReference>
<organism evidence="8 13">
    <name type="scientific">Bacteroides cellulosilyticus</name>
    <dbReference type="NCBI Taxonomy" id="246787"/>
    <lineage>
        <taxon>Bacteria</taxon>
        <taxon>Pseudomonadati</taxon>
        <taxon>Bacteroidota</taxon>
        <taxon>Bacteroidia</taxon>
        <taxon>Bacteroidales</taxon>
        <taxon>Bacteroidaceae</taxon>
        <taxon>Bacteroides</taxon>
    </lineage>
</organism>